<evidence type="ECO:0000256" key="2">
    <source>
        <dbReference type="ARBA" id="ARBA00022723"/>
    </source>
</evidence>
<dbReference type="PANTHER" id="PTHR21445:SF0">
    <property type="entry name" value="APURINIC-APYRIMIDINIC ENDONUCLEASE"/>
    <property type="match status" value="1"/>
</dbReference>
<dbReference type="AlphaFoldDB" id="A0A975INS6"/>
<keyword evidence="7 9" id="KW-0255">Endonuclease</keyword>
<feature type="binding site" evidence="7">
    <location>
        <position position="73"/>
    </location>
    <ligand>
        <name>Zn(2+)</name>
        <dbReference type="ChEBI" id="CHEBI:29105"/>
        <label>1</label>
    </ligand>
</feature>
<feature type="binding site" evidence="7">
    <location>
        <position position="113"/>
    </location>
    <ligand>
        <name>Zn(2+)</name>
        <dbReference type="ChEBI" id="CHEBI:29105"/>
        <label>1</label>
    </ligand>
</feature>
<feature type="binding site" evidence="7">
    <location>
        <position position="264"/>
    </location>
    <ligand>
        <name>Zn(2+)</name>
        <dbReference type="ChEBI" id="CHEBI:29105"/>
        <label>2</label>
    </ligand>
</feature>
<comment type="catalytic activity">
    <reaction evidence="7">
        <text>Endonucleolytic cleavage to 5'-phosphooligonucleotide end-products.</text>
        <dbReference type="EC" id="3.1.21.2"/>
    </reaction>
</comment>
<dbReference type="PANTHER" id="PTHR21445">
    <property type="entry name" value="ENDONUCLEASE IV ENDODEOXYRIBONUCLEASE IV"/>
    <property type="match status" value="1"/>
</dbReference>
<feature type="binding site" evidence="7">
    <location>
        <position position="184"/>
    </location>
    <ligand>
        <name>Zn(2+)</name>
        <dbReference type="ChEBI" id="CHEBI:29105"/>
        <label>2</label>
    </ligand>
</feature>
<evidence type="ECO:0000313" key="9">
    <source>
        <dbReference type="EMBL" id="QTX03216.1"/>
    </source>
</evidence>
<feature type="binding site" evidence="7">
    <location>
        <position position="234"/>
    </location>
    <ligand>
        <name>Zn(2+)</name>
        <dbReference type="ChEBI" id="CHEBI:29105"/>
        <label>3</label>
    </ligand>
</feature>
<keyword evidence="2 7" id="KW-0479">Metal-binding</keyword>
<protein>
    <recommendedName>
        <fullName evidence="7">Probable endonuclease 4</fullName>
        <ecNumber evidence="7">3.1.21.2</ecNumber>
    </recommendedName>
    <alternativeName>
        <fullName evidence="7">Endodeoxyribonuclease IV</fullName>
    </alternativeName>
    <alternativeName>
        <fullName evidence="7">Endonuclease IV</fullName>
    </alternativeName>
</protein>
<dbReference type="Pfam" id="PF01261">
    <property type="entry name" value="AP_endonuc_2"/>
    <property type="match status" value="1"/>
</dbReference>
<keyword evidence="6 7" id="KW-0234">DNA repair</keyword>
<evidence type="ECO:0000259" key="8">
    <source>
        <dbReference type="Pfam" id="PF01261"/>
    </source>
</evidence>
<dbReference type="SUPFAM" id="SSF51658">
    <property type="entry name" value="Xylose isomerase-like"/>
    <property type="match status" value="1"/>
</dbReference>
<comment type="similarity">
    <text evidence="1 7">Belongs to the AP endonuclease 2 family.</text>
</comment>
<dbReference type="GO" id="GO:0008833">
    <property type="term" value="F:deoxyribonuclease IV (phage-T4-induced) activity"/>
    <property type="evidence" value="ECO:0007669"/>
    <property type="project" value="UniProtKB-UniRule"/>
</dbReference>
<dbReference type="RefSeq" id="WP_210954639.1">
    <property type="nucleotide sequence ID" value="NZ_CP054393.1"/>
</dbReference>
<dbReference type="PROSITE" id="PS00729">
    <property type="entry name" value="AP_NUCLEASE_F2_1"/>
    <property type="match status" value="1"/>
</dbReference>
<keyword evidence="4 7" id="KW-0378">Hydrolase</keyword>
<evidence type="ECO:0000256" key="3">
    <source>
        <dbReference type="ARBA" id="ARBA00022763"/>
    </source>
</evidence>
<dbReference type="PROSITE" id="PS00731">
    <property type="entry name" value="AP_NUCLEASE_F2_3"/>
    <property type="match status" value="1"/>
</dbReference>
<keyword evidence="10" id="KW-1185">Reference proteome</keyword>
<proteinExistence type="inferred from homology"/>
<sequence length="295" mass="34105">MNKLIIGSHISFKQPFFYLNTLQQALSFGANTFMIYTGAPQNTKRPDFNKIYLSETLIEMKKNSFQFNNLVGHAPYIINLANLSIEKRNFAISFLTEELKKFEILKIPQMVLHPGNSLQQERKEAIKMIAQGINQIFKNTSDLKIKIALETMSGKGTEIGYKFQELKNIIDLIEDKTRISVCFDTCHVFDAGYDIKNNFNLVMEEFNNIIGYKYLSVVHINDSKNILGSKKDRHENIGYGKIGFDSLMKIIYSPFFKSLPKILETPFINDQPPYEAEIKMIKEKKFNPYLKKIIL</sequence>
<dbReference type="InterPro" id="IPR036237">
    <property type="entry name" value="Xyl_isomerase-like_sf"/>
</dbReference>
<keyword evidence="3 7" id="KW-0227">DNA damage</keyword>
<dbReference type="KEGG" id="pluf:LFWB_6550"/>
<dbReference type="InterPro" id="IPR013022">
    <property type="entry name" value="Xyl_isomerase-like_TIM-brl"/>
</dbReference>
<dbReference type="EC" id="3.1.21.2" evidence="7"/>
<feature type="binding site" evidence="7">
    <location>
        <position position="219"/>
    </location>
    <ligand>
        <name>Zn(2+)</name>
        <dbReference type="ChEBI" id="CHEBI:29105"/>
        <label>2</label>
    </ligand>
</feature>
<dbReference type="GO" id="GO:0003906">
    <property type="term" value="F:DNA-(apurinic or apyrimidinic site) endonuclease activity"/>
    <property type="evidence" value="ECO:0007669"/>
    <property type="project" value="TreeGrafter"/>
</dbReference>
<dbReference type="GO" id="GO:0003677">
    <property type="term" value="F:DNA binding"/>
    <property type="evidence" value="ECO:0007669"/>
    <property type="project" value="InterPro"/>
</dbReference>
<dbReference type="GO" id="GO:0006284">
    <property type="term" value="P:base-excision repair"/>
    <property type="evidence" value="ECO:0007669"/>
    <property type="project" value="TreeGrafter"/>
</dbReference>
<evidence type="ECO:0000256" key="5">
    <source>
        <dbReference type="ARBA" id="ARBA00022833"/>
    </source>
</evidence>
<feature type="binding site" evidence="7">
    <location>
        <position position="150"/>
    </location>
    <ligand>
        <name>Zn(2+)</name>
        <dbReference type="ChEBI" id="CHEBI:29105"/>
        <label>2</label>
    </ligand>
</feature>
<dbReference type="Gene3D" id="3.20.20.150">
    <property type="entry name" value="Divalent-metal-dependent TIM barrel enzymes"/>
    <property type="match status" value="1"/>
</dbReference>
<evidence type="ECO:0000256" key="6">
    <source>
        <dbReference type="ARBA" id="ARBA00023204"/>
    </source>
</evidence>
<dbReference type="EMBL" id="CP054393">
    <property type="protein sequence ID" value="QTX03216.1"/>
    <property type="molecule type" value="Genomic_DNA"/>
</dbReference>
<dbReference type="NCBIfam" id="TIGR00587">
    <property type="entry name" value="nfo"/>
    <property type="match status" value="1"/>
</dbReference>
<keyword evidence="7" id="KW-0540">Nuclease</keyword>
<comment type="cofactor">
    <cofactor evidence="7">
        <name>Zn(2+)</name>
        <dbReference type="ChEBI" id="CHEBI:29105"/>
    </cofactor>
    <text evidence="7">Binds 3 Zn(2+) ions.</text>
</comment>
<dbReference type="GO" id="GO:0008081">
    <property type="term" value="F:phosphoric diester hydrolase activity"/>
    <property type="evidence" value="ECO:0007669"/>
    <property type="project" value="TreeGrafter"/>
</dbReference>
<dbReference type="PROSITE" id="PS00730">
    <property type="entry name" value="AP_NUCLEASE_F2_2"/>
    <property type="match status" value="1"/>
</dbReference>
<feature type="binding site" evidence="7">
    <location>
        <position position="150"/>
    </location>
    <ligand>
        <name>Zn(2+)</name>
        <dbReference type="ChEBI" id="CHEBI:29105"/>
        <label>1</label>
    </ligand>
</feature>
<evidence type="ECO:0000256" key="4">
    <source>
        <dbReference type="ARBA" id="ARBA00022801"/>
    </source>
</evidence>
<evidence type="ECO:0000313" key="10">
    <source>
        <dbReference type="Proteomes" id="UP000672038"/>
    </source>
</evidence>
<feature type="domain" description="Xylose isomerase-like TIM barrel" evidence="8">
    <location>
        <begin position="23"/>
        <end position="283"/>
    </location>
</feature>
<dbReference type="SMART" id="SM00518">
    <property type="entry name" value="AP2Ec"/>
    <property type="match status" value="1"/>
</dbReference>
<feature type="binding site" evidence="7">
    <location>
        <position position="187"/>
    </location>
    <ligand>
        <name>Zn(2+)</name>
        <dbReference type="ChEBI" id="CHEBI:29105"/>
        <label>3</label>
    </ligand>
</feature>
<dbReference type="InterPro" id="IPR001719">
    <property type="entry name" value="AP_endonuc_2"/>
</dbReference>
<evidence type="ECO:0000256" key="7">
    <source>
        <dbReference type="HAMAP-Rule" id="MF_00152"/>
    </source>
</evidence>
<dbReference type="CDD" id="cd00019">
    <property type="entry name" value="AP2Ec"/>
    <property type="match status" value="1"/>
</dbReference>
<organism evidence="9 10">
    <name type="scientific">Loofah witches'-broom phytoplasma</name>
    <dbReference type="NCBI Taxonomy" id="35773"/>
    <lineage>
        <taxon>Bacteria</taxon>
        <taxon>Bacillati</taxon>
        <taxon>Mycoplasmatota</taxon>
        <taxon>Mollicutes</taxon>
        <taxon>Acholeplasmatales</taxon>
        <taxon>Acholeplasmataceae</taxon>
        <taxon>Candidatus Phytoplasma</taxon>
        <taxon>16SrVIII (Loofah witches'-broom group)</taxon>
    </lineage>
</organism>
<dbReference type="InterPro" id="IPR018246">
    <property type="entry name" value="AP_endonuc_F2_Zn_BS"/>
</dbReference>
<comment type="function">
    <text evidence="7">Endonuclease IV plays a role in DNA repair. It cleaves phosphodiester bonds at apurinic or apyrimidinic (AP) sites, generating a 3'-hydroxyl group and a 5'-terminal sugar phosphate.</text>
</comment>
<accession>A0A975INS6</accession>
<feature type="binding site" evidence="7">
    <location>
        <position position="232"/>
    </location>
    <ligand>
        <name>Zn(2+)</name>
        <dbReference type="ChEBI" id="CHEBI:29105"/>
        <label>3</label>
    </ligand>
</feature>
<dbReference type="NCBIfam" id="NF002196">
    <property type="entry name" value="PRK01060.1-1"/>
    <property type="match status" value="1"/>
</dbReference>
<name>A0A975INS6_LOWBP</name>
<gene>
    <name evidence="7 9" type="primary">nfo</name>
    <name evidence="9" type="ORF">LFWB_6550</name>
</gene>
<dbReference type="HAMAP" id="MF_00152">
    <property type="entry name" value="Nfo"/>
    <property type="match status" value="1"/>
</dbReference>
<reference evidence="9" key="1">
    <citation type="submission" date="2020-06" db="EMBL/GenBank/DDBJ databases">
        <title>Complete genome sequence of Candidatus Phytoplasma luffae NCHU2019.</title>
        <authorList>
            <person name="Cho S.-T."/>
            <person name="Tan C.-M."/>
            <person name="Li J.-R."/>
            <person name="Chien Y.-Y."/>
            <person name="Chiu Y.-C."/>
            <person name="Yang J.-Y."/>
            <person name="Kuo C.-H."/>
        </authorList>
    </citation>
    <scope>NUCLEOTIDE SEQUENCE</scope>
    <source>
        <strain evidence="9">NCHU2019</strain>
    </source>
</reference>
<keyword evidence="5 7" id="KW-0862">Zinc</keyword>
<dbReference type="Proteomes" id="UP000672038">
    <property type="component" value="Chromosome"/>
</dbReference>
<dbReference type="PROSITE" id="PS51432">
    <property type="entry name" value="AP_NUCLEASE_F2_4"/>
    <property type="match status" value="1"/>
</dbReference>
<evidence type="ECO:0000256" key="1">
    <source>
        <dbReference type="ARBA" id="ARBA00005340"/>
    </source>
</evidence>
<dbReference type="GO" id="GO:0008270">
    <property type="term" value="F:zinc ion binding"/>
    <property type="evidence" value="ECO:0007669"/>
    <property type="project" value="UniProtKB-UniRule"/>
</dbReference>
<dbReference type="FunFam" id="3.20.20.150:FF:000001">
    <property type="entry name" value="Probable endonuclease 4"/>
    <property type="match status" value="1"/>
</dbReference>